<reference evidence="10" key="2">
    <citation type="submission" date="2025-04" db="UniProtKB">
        <authorList>
            <consortium name="RefSeq"/>
        </authorList>
    </citation>
    <scope>IDENTIFICATION</scope>
    <source>
        <tissue evidence="10">Muscle</tissue>
    </source>
</reference>
<dbReference type="AlphaFoldDB" id="A0A6J2L7V4"/>
<evidence type="ECO:0000256" key="4">
    <source>
        <dbReference type="ARBA" id="ARBA00023136"/>
    </source>
</evidence>
<dbReference type="GeneID" id="114493059"/>
<dbReference type="Pfam" id="PF26158">
    <property type="entry name" value="Claudin_TMEM179-179B"/>
    <property type="match status" value="1"/>
</dbReference>
<keyword evidence="3 6" id="KW-1133">Transmembrane helix</keyword>
<dbReference type="InterPro" id="IPR059010">
    <property type="entry name" value="TMEM179-179B"/>
</dbReference>
<evidence type="ECO:0000256" key="5">
    <source>
        <dbReference type="ARBA" id="ARBA00093776"/>
    </source>
</evidence>
<dbReference type="InterPro" id="IPR029673">
    <property type="entry name" value="TMEM179"/>
</dbReference>
<feature type="transmembrane region" description="Helical" evidence="6">
    <location>
        <begin position="12"/>
        <end position="29"/>
    </location>
</feature>
<evidence type="ECO:0000256" key="3">
    <source>
        <dbReference type="ARBA" id="ARBA00022989"/>
    </source>
</evidence>
<dbReference type="RefSeq" id="XP_028363556.1">
    <property type="nucleotide sequence ID" value="XM_028507755.2"/>
</dbReference>
<keyword evidence="4 6" id="KW-0472">Membrane</keyword>
<comment type="similarity">
    <text evidence="5">Belongs to the TMEM179 family.</text>
</comment>
<evidence type="ECO:0000256" key="1">
    <source>
        <dbReference type="ARBA" id="ARBA00004141"/>
    </source>
</evidence>
<dbReference type="PANTHER" id="PTHR31872">
    <property type="entry name" value="TRANSMEMBRANE PROTEIN 179"/>
    <property type="match status" value="1"/>
</dbReference>
<feature type="transmembrane region" description="Helical" evidence="6">
    <location>
        <begin position="108"/>
        <end position="132"/>
    </location>
</feature>
<protein>
    <submittedName>
        <fullName evidence="7 10">Transmembrane protein 179</fullName>
    </submittedName>
</protein>
<reference evidence="7 9" key="1">
    <citation type="journal article" date="2020" name="Nature">
        <title>Six reference-quality genomes reveal evolution of bat adaptations.</title>
        <authorList>
            <person name="Jebb D."/>
            <person name="Huang Z."/>
            <person name="Pippel M."/>
            <person name="Hughes G.M."/>
            <person name="Lavrichenko K."/>
            <person name="Devanna P."/>
            <person name="Winkler S."/>
            <person name="Jermiin L.S."/>
            <person name="Skirmuntt E.C."/>
            <person name="Katzourakis A."/>
            <person name="Burkitt-Gray L."/>
            <person name="Ray D.A."/>
            <person name="Sullivan K.A.M."/>
            <person name="Roscito J.G."/>
            <person name="Kirilenko B.M."/>
            <person name="Davalos L.M."/>
            <person name="Corthals A.P."/>
            <person name="Power M.L."/>
            <person name="Jones G."/>
            <person name="Ransome R.D."/>
            <person name="Dechmann D.K.N."/>
            <person name="Locatelli A.G."/>
            <person name="Puechmaille S.J."/>
            <person name="Fedrigo O."/>
            <person name="Jarvis E.D."/>
            <person name="Hiller M."/>
            <person name="Vernes S.C."/>
            <person name="Myers E.W."/>
            <person name="Teeling E.C."/>
        </authorList>
    </citation>
    <scope>NUCLEOTIDE SEQUENCE [LARGE SCALE GENOMIC DNA]</scope>
    <source>
        <strain evidence="7">Bat1K_MPI-CBG_1</strain>
    </source>
</reference>
<dbReference type="CTD" id="388021"/>
<gene>
    <name evidence="10" type="primary">TMEM179</name>
    <name evidence="7" type="ORF">HJG60_019090</name>
</gene>
<evidence type="ECO:0000313" key="7">
    <source>
        <dbReference type="EMBL" id="KAF6133376.1"/>
    </source>
</evidence>
<accession>A0A6J2L7V4</accession>
<evidence type="ECO:0000313" key="10">
    <source>
        <dbReference type="RefSeq" id="XP_028363556.1"/>
    </source>
</evidence>
<keyword evidence="8" id="KW-1185">Reference proteome</keyword>
<dbReference type="Proteomes" id="UP000504628">
    <property type="component" value="Chromosome 1"/>
</dbReference>
<evidence type="ECO:0000313" key="9">
    <source>
        <dbReference type="Proteomes" id="UP000664940"/>
    </source>
</evidence>
<evidence type="ECO:0000256" key="2">
    <source>
        <dbReference type="ARBA" id="ARBA00022692"/>
    </source>
</evidence>
<feature type="transmembrane region" description="Helical" evidence="6">
    <location>
        <begin position="171"/>
        <end position="193"/>
    </location>
</feature>
<proteinExistence type="inferred from homology"/>
<sequence length="232" mass="26319">MAFSRFHLAQCVCYFLAFVFSFVVVVPLFENGHDFRGRCLLFTEGMWLSANMTVQGRERFTVQQWGPPAACRFSLLASLLSLVVAAGHAWRTLFFLCKGYEGSFLYSLLNLLVNAFVVFLVFIASTIVSVGFTMWCDSVTERGTVPRSCEDLQDVNLELDVDNSAFYDQFAIAQLGLWGAWMAWLILTVMAFVRVYRSCREEALLDSLAHEKELLLARPDRALFQEEKSAVI</sequence>
<evidence type="ECO:0000256" key="6">
    <source>
        <dbReference type="SAM" id="Phobius"/>
    </source>
</evidence>
<evidence type="ECO:0000313" key="8">
    <source>
        <dbReference type="Proteomes" id="UP000504628"/>
    </source>
</evidence>
<organism evidence="8 10">
    <name type="scientific">Phyllostomus discolor</name>
    <name type="common">pale spear-nosed bat</name>
    <dbReference type="NCBI Taxonomy" id="89673"/>
    <lineage>
        <taxon>Eukaryota</taxon>
        <taxon>Metazoa</taxon>
        <taxon>Chordata</taxon>
        <taxon>Craniata</taxon>
        <taxon>Vertebrata</taxon>
        <taxon>Euteleostomi</taxon>
        <taxon>Mammalia</taxon>
        <taxon>Eutheria</taxon>
        <taxon>Laurasiatheria</taxon>
        <taxon>Chiroptera</taxon>
        <taxon>Yangochiroptera</taxon>
        <taxon>Phyllostomidae</taxon>
        <taxon>Phyllostominae</taxon>
        <taxon>Phyllostomus</taxon>
    </lineage>
</organism>
<dbReference type="PANTHER" id="PTHR31872:SF4">
    <property type="entry name" value="TRANSMEMBRANE PROTEIN 179"/>
    <property type="match status" value="1"/>
</dbReference>
<dbReference type="KEGG" id="pdic:114493059"/>
<comment type="subcellular location">
    <subcellularLocation>
        <location evidence="1">Membrane</location>
        <topology evidence="1">Multi-pass membrane protein</topology>
    </subcellularLocation>
</comment>
<dbReference type="OrthoDB" id="6423876at2759"/>
<feature type="transmembrane region" description="Helical" evidence="6">
    <location>
        <begin position="75"/>
        <end position="96"/>
    </location>
</feature>
<keyword evidence="2 6" id="KW-0812">Transmembrane</keyword>
<name>A0A6J2L7V4_9CHIR</name>
<dbReference type="EMBL" id="JABVXQ010000001">
    <property type="protein sequence ID" value="KAF6133376.1"/>
    <property type="molecule type" value="Genomic_DNA"/>
</dbReference>
<dbReference type="Proteomes" id="UP000664940">
    <property type="component" value="Unassembled WGS sequence"/>
</dbReference>